<dbReference type="STRING" id="1122188.SAMN02745674_02039"/>
<keyword evidence="10 13" id="KW-1133">Transmembrane helix</keyword>
<keyword evidence="8" id="KW-0283">Flagellar rotation</keyword>
<evidence type="ECO:0000256" key="4">
    <source>
        <dbReference type="ARBA" id="ARBA00022475"/>
    </source>
</evidence>
<evidence type="ECO:0000256" key="8">
    <source>
        <dbReference type="ARBA" id="ARBA00022779"/>
    </source>
</evidence>
<feature type="domain" description="MotA/TolQ/ExbB proton channel" evidence="14">
    <location>
        <begin position="135"/>
        <end position="234"/>
    </location>
</feature>
<keyword evidence="7 13" id="KW-0812">Transmembrane</keyword>
<keyword evidence="5" id="KW-0145">Chemotaxis</keyword>
<evidence type="ECO:0000256" key="9">
    <source>
        <dbReference type="ARBA" id="ARBA00022781"/>
    </source>
</evidence>
<evidence type="ECO:0000256" key="6">
    <source>
        <dbReference type="ARBA" id="ARBA00022519"/>
    </source>
</evidence>
<keyword evidence="17" id="KW-1185">Reference proteome</keyword>
<dbReference type="GO" id="GO:0005886">
    <property type="term" value="C:plasma membrane"/>
    <property type="evidence" value="ECO:0007669"/>
    <property type="project" value="UniProtKB-SubCell"/>
</dbReference>
<dbReference type="PANTHER" id="PTHR30433:SF4">
    <property type="entry name" value="MOTILITY PROTEIN A"/>
    <property type="match status" value="1"/>
</dbReference>
<evidence type="ECO:0000256" key="10">
    <source>
        <dbReference type="ARBA" id="ARBA00022989"/>
    </source>
</evidence>
<evidence type="ECO:0000256" key="5">
    <source>
        <dbReference type="ARBA" id="ARBA00022500"/>
    </source>
</evidence>
<evidence type="ECO:0000256" key="1">
    <source>
        <dbReference type="ARBA" id="ARBA00004429"/>
    </source>
</evidence>
<evidence type="ECO:0000256" key="3">
    <source>
        <dbReference type="ARBA" id="ARBA00022448"/>
    </source>
</evidence>
<organism evidence="16 17">
    <name type="scientific">Lysobacter spongiicola DSM 21749</name>
    <dbReference type="NCBI Taxonomy" id="1122188"/>
    <lineage>
        <taxon>Bacteria</taxon>
        <taxon>Pseudomonadati</taxon>
        <taxon>Pseudomonadota</taxon>
        <taxon>Gammaproteobacteria</taxon>
        <taxon>Lysobacterales</taxon>
        <taxon>Lysobacteraceae</taxon>
        <taxon>Novilysobacter</taxon>
    </lineage>
</organism>
<comment type="similarity">
    <text evidence="2">Belongs to the MotA family.</text>
</comment>
<dbReference type="OrthoDB" id="9782603at2"/>
<dbReference type="EMBL" id="FUXP01000007">
    <property type="protein sequence ID" value="SKA12323.1"/>
    <property type="molecule type" value="Genomic_DNA"/>
</dbReference>
<keyword evidence="3" id="KW-0813">Transport</keyword>
<dbReference type="GO" id="GO:0071978">
    <property type="term" value="P:bacterial-type flagellum-dependent swarming motility"/>
    <property type="evidence" value="ECO:0007669"/>
    <property type="project" value="InterPro"/>
</dbReference>
<keyword evidence="12 13" id="KW-0472">Membrane</keyword>
<feature type="transmembrane region" description="Helical" evidence="13">
    <location>
        <begin position="27"/>
        <end position="48"/>
    </location>
</feature>
<evidence type="ECO:0000256" key="2">
    <source>
        <dbReference type="ARBA" id="ARBA00008038"/>
    </source>
</evidence>
<dbReference type="GO" id="GO:0006935">
    <property type="term" value="P:chemotaxis"/>
    <property type="evidence" value="ECO:0007669"/>
    <property type="project" value="UniProtKB-KW"/>
</dbReference>
<gene>
    <name evidence="16" type="ORF">SAMN02745674_02039</name>
</gene>
<dbReference type="Pfam" id="PF01618">
    <property type="entry name" value="MotA_ExbB"/>
    <property type="match status" value="1"/>
</dbReference>
<keyword evidence="4" id="KW-1003">Cell membrane</keyword>
<dbReference type="PROSITE" id="PS01307">
    <property type="entry name" value="MOTA"/>
    <property type="match status" value="1"/>
</dbReference>
<feature type="transmembrane region" description="Helical" evidence="13">
    <location>
        <begin position="171"/>
        <end position="191"/>
    </location>
</feature>
<dbReference type="NCBIfam" id="TIGR03818">
    <property type="entry name" value="MotA1"/>
    <property type="match status" value="1"/>
</dbReference>
<dbReference type="GO" id="GO:1902600">
    <property type="term" value="P:proton transmembrane transport"/>
    <property type="evidence" value="ECO:0007669"/>
    <property type="project" value="UniProtKB-KW"/>
</dbReference>
<sequence>MYLIIGAIVVIASVVGGFTMVGGNLLALWHVNEIIVICGCAAGAYVIATPPKVMKSALHGMKSLLKGPKYRRADYVDLLKLIYELLLKIRREGTMSIEGHIENPKDSAIFQKYPKVAADDHILAFITDCLRLMVGGNMNPHELESLLEYELETHHQEALEPAHSIQKVADALPGFGIVAAVLGIIITMSIVGTAPPAEIGEKVASALVGTFLGIFIAYGFVGPIASAMENRAHEDGKAFEVIKMALVASLRGYAPPVAIEFARKLLFSDVRPSFQDLEADLKAAKG</sequence>
<evidence type="ECO:0000256" key="13">
    <source>
        <dbReference type="SAM" id="Phobius"/>
    </source>
</evidence>
<evidence type="ECO:0000259" key="14">
    <source>
        <dbReference type="Pfam" id="PF01618"/>
    </source>
</evidence>
<dbReference type="InterPro" id="IPR000540">
    <property type="entry name" value="Flag_MotA_CS"/>
</dbReference>
<dbReference type="PANTHER" id="PTHR30433">
    <property type="entry name" value="CHEMOTAXIS PROTEIN MOTA"/>
    <property type="match status" value="1"/>
</dbReference>
<accession>A0A1T4R8N3</accession>
<evidence type="ECO:0000256" key="12">
    <source>
        <dbReference type="ARBA" id="ARBA00023136"/>
    </source>
</evidence>
<dbReference type="RefSeq" id="WP_078758605.1">
    <property type="nucleotide sequence ID" value="NZ_FUXP01000007.1"/>
</dbReference>
<dbReference type="InterPro" id="IPR022522">
    <property type="entry name" value="Flagellar_motor_stator_MotA"/>
</dbReference>
<dbReference type="InterPro" id="IPR047055">
    <property type="entry name" value="MotA-like"/>
</dbReference>
<evidence type="ECO:0000256" key="11">
    <source>
        <dbReference type="ARBA" id="ARBA00023065"/>
    </source>
</evidence>
<evidence type="ECO:0000313" key="16">
    <source>
        <dbReference type="EMBL" id="SKA12323.1"/>
    </source>
</evidence>
<dbReference type="InterPro" id="IPR046786">
    <property type="entry name" value="MotA_N"/>
</dbReference>
<evidence type="ECO:0000259" key="15">
    <source>
        <dbReference type="Pfam" id="PF20560"/>
    </source>
</evidence>
<reference evidence="16 17" key="1">
    <citation type="submission" date="2017-02" db="EMBL/GenBank/DDBJ databases">
        <authorList>
            <person name="Peterson S.W."/>
        </authorList>
    </citation>
    <scope>NUCLEOTIDE SEQUENCE [LARGE SCALE GENOMIC DNA]</scope>
    <source>
        <strain evidence="16 17">DSM 21749</strain>
    </source>
</reference>
<dbReference type="Proteomes" id="UP000190061">
    <property type="component" value="Unassembled WGS sequence"/>
</dbReference>
<dbReference type="InterPro" id="IPR002898">
    <property type="entry name" value="MotA_ExbB_proton_chnl"/>
</dbReference>
<protein>
    <submittedName>
        <fullName evidence="16">Chemotaxis protein MotA</fullName>
    </submittedName>
</protein>
<keyword evidence="11" id="KW-0406">Ion transport</keyword>
<dbReference type="Pfam" id="PF20560">
    <property type="entry name" value="MotA_N"/>
    <property type="match status" value="1"/>
</dbReference>
<keyword evidence="9" id="KW-0375">Hydrogen ion transport</keyword>
<feature type="transmembrane region" description="Helical" evidence="13">
    <location>
        <begin position="203"/>
        <end position="221"/>
    </location>
</feature>
<feature type="domain" description="Motility protein A N-terminal" evidence="15">
    <location>
        <begin position="4"/>
        <end position="93"/>
    </location>
</feature>
<name>A0A1T4R8N3_9GAMM</name>
<keyword evidence="6" id="KW-0997">Cell inner membrane</keyword>
<proteinExistence type="inferred from homology"/>
<evidence type="ECO:0000256" key="7">
    <source>
        <dbReference type="ARBA" id="ARBA00022692"/>
    </source>
</evidence>
<evidence type="ECO:0000313" key="17">
    <source>
        <dbReference type="Proteomes" id="UP000190061"/>
    </source>
</evidence>
<comment type="subcellular location">
    <subcellularLocation>
        <location evidence="1">Cell inner membrane</location>
        <topology evidence="1">Multi-pass membrane protein</topology>
    </subcellularLocation>
</comment>
<dbReference type="AlphaFoldDB" id="A0A1T4R8N3"/>